<protein>
    <submittedName>
        <fullName evidence="2">XRE family transcriptional regulator</fullName>
    </submittedName>
</protein>
<dbReference type="InterPro" id="IPR010982">
    <property type="entry name" value="Lambda_DNA-bd_dom_sf"/>
</dbReference>
<dbReference type="RefSeq" id="WP_210596853.1">
    <property type="nucleotide sequence ID" value="NZ_JAGKSQ010000003.1"/>
</dbReference>
<reference evidence="2" key="1">
    <citation type="submission" date="2021-03" db="EMBL/GenBank/DDBJ databases">
        <title>Bacillus suaedae sp. nov., isolated from Suaeda aralocaspica.</title>
        <authorList>
            <person name="Lei R.F.R."/>
        </authorList>
    </citation>
    <scope>NUCLEOTIDE SEQUENCE</scope>
    <source>
        <strain evidence="2">YZJH907-2</strain>
    </source>
</reference>
<evidence type="ECO:0000259" key="1">
    <source>
        <dbReference type="PROSITE" id="PS50943"/>
    </source>
</evidence>
<gene>
    <name evidence="2" type="ORF">J7W16_08405</name>
</gene>
<dbReference type="EMBL" id="JAGKSQ010000003">
    <property type="protein sequence ID" value="MBP3951156.1"/>
    <property type="molecule type" value="Genomic_DNA"/>
</dbReference>
<dbReference type="CDD" id="cd00093">
    <property type="entry name" value="HTH_XRE"/>
    <property type="match status" value="1"/>
</dbReference>
<accession>A0A940WZ07</accession>
<keyword evidence="3" id="KW-1185">Reference proteome</keyword>
<organism evidence="2 3">
    <name type="scientific">Halalkalibacter suaedae</name>
    <dbReference type="NCBI Taxonomy" id="2822140"/>
    <lineage>
        <taxon>Bacteria</taxon>
        <taxon>Bacillati</taxon>
        <taxon>Bacillota</taxon>
        <taxon>Bacilli</taxon>
        <taxon>Bacillales</taxon>
        <taxon>Bacillaceae</taxon>
        <taxon>Halalkalibacter</taxon>
    </lineage>
</organism>
<sequence length="176" mass="20119">MVTINGQLIAESRKRQGISQNELASKVPTSRESIAKYETNARKTPKEMQPFLTQALDDPLFILKQQDEITGGVTIPYLDGELIDHHYASLTFLAIKELREAETHLEDIDLSKPVAFMRCHEADHIQRTIRELLDSAAAAQTLAIDLMNNFDFSYVEEIKQWKASLMARGYIQRRNK</sequence>
<evidence type="ECO:0000313" key="2">
    <source>
        <dbReference type="EMBL" id="MBP3951156.1"/>
    </source>
</evidence>
<evidence type="ECO:0000313" key="3">
    <source>
        <dbReference type="Proteomes" id="UP000678228"/>
    </source>
</evidence>
<dbReference type="Pfam" id="PF01381">
    <property type="entry name" value="HTH_3"/>
    <property type="match status" value="1"/>
</dbReference>
<comment type="caution">
    <text evidence="2">The sequence shown here is derived from an EMBL/GenBank/DDBJ whole genome shotgun (WGS) entry which is preliminary data.</text>
</comment>
<dbReference type="AlphaFoldDB" id="A0A940WZ07"/>
<dbReference type="Proteomes" id="UP000678228">
    <property type="component" value="Unassembled WGS sequence"/>
</dbReference>
<dbReference type="PROSITE" id="PS50943">
    <property type="entry name" value="HTH_CROC1"/>
    <property type="match status" value="1"/>
</dbReference>
<feature type="domain" description="HTH cro/C1-type" evidence="1">
    <location>
        <begin position="9"/>
        <end position="46"/>
    </location>
</feature>
<proteinExistence type="predicted"/>
<dbReference type="Gene3D" id="1.10.260.40">
    <property type="entry name" value="lambda repressor-like DNA-binding domains"/>
    <property type="match status" value="1"/>
</dbReference>
<name>A0A940WZ07_9BACI</name>
<dbReference type="SUPFAM" id="SSF47413">
    <property type="entry name" value="lambda repressor-like DNA-binding domains"/>
    <property type="match status" value="1"/>
</dbReference>
<dbReference type="InterPro" id="IPR001387">
    <property type="entry name" value="Cro/C1-type_HTH"/>
</dbReference>
<dbReference type="GO" id="GO:0003677">
    <property type="term" value="F:DNA binding"/>
    <property type="evidence" value="ECO:0007669"/>
    <property type="project" value="InterPro"/>
</dbReference>